<dbReference type="Proteomes" id="UP000187059">
    <property type="component" value="Chromosome"/>
</dbReference>
<keyword evidence="2" id="KW-1185">Reference proteome</keyword>
<dbReference type="AlphaFoldDB" id="A0A1P8UYM1"/>
<evidence type="ECO:0000313" key="2">
    <source>
        <dbReference type="Proteomes" id="UP000187059"/>
    </source>
</evidence>
<keyword evidence="1" id="KW-0808">Transferase</keyword>
<sequence length="210" mass="23295">MVRIINLGLPKTGTTTLGVALQRAGLSVADFKLRRGSCPDKAIAGSYVARQLYDGYFGSGDPLEHLGALDALSEISVLNPKLCLWPQTDFGLIEAIRSRYPELRFVASWRDPDETAHSILRWSDLGTRRLPEGNIPGLPAGYGETRLQRAQWVAQHYAFLRRIFAGDPRFLEYDTADPEAPNKLSDFLGLELPWWGKANENRSLKAPGSA</sequence>
<dbReference type="STRING" id="1250539.Ga0080574_TMP4161"/>
<dbReference type="SUPFAM" id="SSF52540">
    <property type="entry name" value="P-loop containing nucleoside triphosphate hydrolases"/>
    <property type="match status" value="1"/>
</dbReference>
<dbReference type="PANTHER" id="PTHR36978">
    <property type="entry name" value="P-LOOP CONTAINING NUCLEOTIDE TRIPHOSPHATE HYDROLASE"/>
    <property type="match status" value="1"/>
</dbReference>
<reference evidence="1 2" key="1">
    <citation type="submission" date="2016-04" db="EMBL/GenBank/DDBJ databases">
        <title>Deep-sea bacteria in the southern Pacific.</title>
        <authorList>
            <person name="Tang K."/>
        </authorList>
    </citation>
    <scope>NUCLEOTIDE SEQUENCE [LARGE SCALE GENOMIC DNA]</scope>
    <source>
        <strain evidence="1 2">JLT2014</strain>
    </source>
</reference>
<dbReference type="RefSeq" id="WP_237219298.1">
    <property type="nucleotide sequence ID" value="NZ_CP015093.1"/>
</dbReference>
<protein>
    <submittedName>
        <fullName evidence="1">Sulfotransferase family protein</fullName>
    </submittedName>
</protein>
<gene>
    <name evidence="1" type="ORF">Ga0080574_TMP4161</name>
</gene>
<dbReference type="PANTHER" id="PTHR36978:SF4">
    <property type="entry name" value="P-LOOP CONTAINING NUCLEOSIDE TRIPHOSPHATE HYDROLASE PROTEIN"/>
    <property type="match status" value="1"/>
</dbReference>
<dbReference type="KEGG" id="paby:Ga0080574_TMP4161"/>
<proteinExistence type="predicted"/>
<name>A0A1P8UYM1_9RHOB</name>
<dbReference type="Gene3D" id="3.40.50.300">
    <property type="entry name" value="P-loop containing nucleotide triphosphate hydrolases"/>
    <property type="match status" value="1"/>
</dbReference>
<accession>A0A1P8UYM1</accession>
<dbReference type="InterPro" id="IPR027417">
    <property type="entry name" value="P-loop_NTPase"/>
</dbReference>
<organism evidence="1 2">
    <name type="scientific">Salipiger abyssi</name>
    <dbReference type="NCBI Taxonomy" id="1250539"/>
    <lineage>
        <taxon>Bacteria</taxon>
        <taxon>Pseudomonadati</taxon>
        <taxon>Pseudomonadota</taxon>
        <taxon>Alphaproteobacteria</taxon>
        <taxon>Rhodobacterales</taxon>
        <taxon>Roseobacteraceae</taxon>
        <taxon>Salipiger</taxon>
    </lineage>
</organism>
<evidence type="ECO:0000313" key="1">
    <source>
        <dbReference type="EMBL" id="APZ54495.1"/>
    </source>
</evidence>
<dbReference type="EMBL" id="CP015093">
    <property type="protein sequence ID" value="APZ54495.1"/>
    <property type="molecule type" value="Genomic_DNA"/>
</dbReference>
<dbReference type="GO" id="GO:0016740">
    <property type="term" value="F:transferase activity"/>
    <property type="evidence" value="ECO:0007669"/>
    <property type="project" value="UniProtKB-KW"/>
</dbReference>